<feature type="transmembrane region" description="Helical" evidence="1">
    <location>
        <begin position="123"/>
        <end position="142"/>
    </location>
</feature>
<dbReference type="Proteomes" id="UP000053244">
    <property type="component" value="Unassembled WGS sequence"/>
</dbReference>
<accession>A0A101JFC0</accession>
<keyword evidence="1" id="KW-0472">Membrane</keyword>
<feature type="transmembrane region" description="Helical" evidence="1">
    <location>
        <begin position="95"/>
        <end position="117"/>
    </location>
</feature>
<keyword evidence="3" id="KW-1185">Reference proteome</keyword>
<dbReference type="AlphaFoldDB" id="A0A101JFC0"/>
<reference evidence="2 3" key="1">
    <citation type="submission" date="2015-10" db="EMBL/GenBank/DDBJ databases">
        <authorList>
            <person name="Gilbert D.G."/>
        </authorList>
    </citation>
    <scope>NUCLEOTIDE SEQUENCE [LARGE SCALE GENOMIC DNA]</scope>
    <source>
        <strain evidence="2 3">NRRL B-16712</strain>
    </source>
</reference>
<sequence>MDRIWQNFNTMVSTMGSPGQVWDTADAWSDRVGVPVSSQVQTAETGMLSVDDNWDGDAADAYRQMLPLQKTALDKIKSTISDGVSSVLKDVAMGILVFWAGLIAALLALVVGLIGAICSSATIVGLPAAPFIASGAALICSASMITGAEILKGVCSSANATLRQKFDNTGFHEGHWPPAVKT</sequence>
<organism evidence="2 3">
    <name type="scientific">Actinoplanes awajinensis subsp. mycoplanecinus</name>
    <dbReference type="NCBI Taxonomy" id="135947"/>
    <lineage>
        <taxon>Bacteria</taxon>
        <taxon>Bacillati</taxon>
        <taxon>Actinomycetota</taxon>
        <taxon>Actinomycetes</taxon>
        <taxon>Micromonosporales</taxon>
        <taxon>Micromonosporaceae</taxon>
        <taxon>Actinoplanes</taxon>
    </lineage>
</organism>
<gene>
    <name evidence="2" type="ORF">ADL15_39785</name>
</gene>
<evidence type="ECO:0000313" key="2">
    <source>
        <dbReference type="EMBL" id="KUL25849.1"/>
    </source>
</evidence>
<protein>
    <submittedName>
        <fullName evidence="2">Uncharacterized protein</fullName>
    </submittedName>
</protein>
<keyword evidence="1" id="KW-0812">Transmembrane</keyword>
<name>A0A101JFC0_9ACTN</name>
<evidence type="ECO:0000313" key="3">
    <source>
        <dbReference type="Proteomes" id="UP000053244"/>
    </source>
</evidence>
<evidence type="ECO:0000256" key="1">
    <source>
        <dbReference type="SAM" id="Phobius"/>
    </source>
</evidence>
<keyword evidence="1" id="KW-1133">Transmembrane helix</keyword>
<dbReference type="EMBL" id="LLZH01000310">
    <property type="protein sequence ID" value="KUL25849.1"/>
    <property type="molecule type" value="Genomic_DNA"/>
</dbReference>
<comment type="caution">
    <text evidence="2">The sequence shown here is derived from an EMBL/GenBank/DDBJ whole genome shotgun (WGS) entry which is preliminary data.</text>
</comment>
<proteinExistence type="predicted"/>